<dbReference type="PANTHER" id="PTHR30503">
    <property type="entry name" value="INNER MEMBRANE PROTEIN YEDI"/>
    <property type="match status" value="1"/>
</dbReference>
<dbReference type="GO" id="GO:0005886">
    <property type="term" value="C:plasma membrane"/>
    <property type="evidence" value="ECO:0007669"/>
    <property type="project" value="TreeGrafter"/>
</dbReference>
<evidence type="ECO:0008006" key="4">
    <source>
        <dbReference type="Google" id="ProtNLM"/>
    </source>
</evidence>
<keyword evidence="1" id="KW-0472">Membrane</keyword>
<feature type="transmembrane region" description="Helical" evidence="1">
    <location>
        <begin position="219"/>
        <end position="249"/>
    </location>
</feature>
<sequence>MATSAFFALLRDVSKLAASAADDLAAQSVKLSAAADDIATLTGKAAVKTAGVAGDDLAVGAGQVAGVSPNRELPALWRITKGSAVNKVWLAALLLIVGYFLPQAITVALALGALYLAFEGGEGLLDHFHDAEASVEEVPMSEDEKVRGAIKTDIVLSFEMLVISLAAAGDAPLSYKIAVLAVIGVVMTVGVYGLIGLIIRLDDMGLALARSGPGWRRRLGLALANAAPVVLKVLGPVGMVAMFAVAGGILGHLVHLEVGHWALALLADIAIGVVVGLLLVGLHHLWARLRGKH</sequence>
<comment type="caution">
    <text evidence="2">The sequence shown here is derived from an EMBL/GenBank/DDBJ whole genome shotgun (WGS) entry which is preliminary data.</text>
</comment>
<evidence type="ECO:0000313" key="3">
    <source>
        <dbReference type="Proteomes" id="UP000270626"/>
    </source>
</evidence>
<dbReference type="PANTHER" id="PTHR30503:SF3">
    <property type="entry name" value="INNER MEMBRANE PROTEIN YEDI"/>
    <property type="match status" value="1"/>
</dbReference>
<dbReference type="Pfam" id="PF05661">
    <property type="entry name" value="DUF808"/>
    <property type="match status" value="1"/>
</dbReference>
<feature type="transmembrane region" description="Helical" evidence="1">
    <location>
        <begin position="261"/>
        <end position="282"/>
    </location>
</feature>
<evidence type="ECO:0000313" key="2">
    <source>
        <dbReference type="EMBL" id="RKT58104.1"/>
    </source>
</evidence>
<gene>
    <name evidence="2" type="ORF">DFR40_2046</name>
</gene>
<accession>A0A495WAA6</accession>
<proteinExistence type="predicted"/>
<dbReference type="EMBL" id="RBXP01000015">
    <property type="protein sequence ID" value="RKT58104.1"/>
    <property type="molecule type" value="Genomic_DNA"/>
</dbReference>
<dbReference type="Proteomes" id="UP000270626">
    <property type="component" value="Unassembled WGS sequence"/>
</dbReference>
<feature type="transmembrane region" description="Helical" evidence="1">
    <location>
        <begin position="88"/>
        <end position="118"/>
    </location>
</feature>
<keyword evidence="1" id="KW-0812">Transmembrane</keyword>
<feature type="transmembrane region" description="Helical" evidence="1">
    <location>
        <begin position="177"/>
        <end position="199"/>
    </location>
</feature>
<dbReference type="AlphaFoldDB" id="A0A495WAA6"/>
<name>A0A495WAA6_9RHOO</name>
<keyword evidence="3" id="KW-1185">Reference proteome</keyword>
<organism evidence="2 3">
    <name type="scientific">Azonexus fungiphilus</name>
    <dbReference type="NCBI Taxonomy" id="146940"/>
    <lineage>
        <taxon>Bacteria</taxon>
        <taxon>Pseudomonadati</taxon>
        <taxon>Pseudomonadota</taxon>
        <taxon>Betaproteobacteria</taxon>
        <taxon>Rhodocyclales</taxon>
        <taxon>Azonexaceae</taxon>
        <taxon>Azonexus</taxon>
    </lineage>
</organism>
<reference evidence="2 3" key="1">
    <citation type="submission" date="2018-10" db="EMBL/GenBank/DDBJ databases">
        <title>Genomic Encyclopedia of Type Strains, Phase IV (KMG-IV): sequencing the most valuable type-strain genomes for metagenomic binning, comparative biology and taxonomic classification.</title>
        <authorList>
            <person name="Goeker M."/>
        </authorList>
    </citation>
    <scope>NUCLEOTIDE SEQUENCE [LARGE SCALE GENOMIC DNA]</scope>
    <source>
        <strain evidence="2 3">DSM 23841</strain>
    </source>
</reference>
<keyword evidence="1" id="KW-1133">Transmembrane helix</keyword>
<dbReference type="InterPro" id="IPR008526">
    <property type="entry name" value="YedI"/>
</dbReference>
<evidence type="ECO:0000256" key="1">
    <source>
        <dbReference type="SAM" id="Phobius"/>
    </source>
</evidence>
<protein>
    <recommendedName>
        <fullName evidence="4">DUF808 domain-containing protein</fullName>
    </recommendedName>
</protein>
<dbReference type="RefSeq" id="WP_170160199.1">
    <property type="nucleotide sequence ID" value="NZ_RBXP01000015.1"/>
</dbReference>